<dbReference type="InterPro" id="IPR004843">
    <property type="entry name" value="Calcineurin-like_PHP"/>
</dbReference>
<dbReference type="AlphaFoldDB" id="A0A1I3BNT6"/>
<sequence>MNIMDITRRKFLKYCGQAAILLGLEAWLPKAAAAADGTVPLKFLRHIITADAASSRTIMWQANANLSGCALEYRPASQIRATKQVAASTTSLFEDKLAVFFSSVTLTELAPGTSYEYRIIQGERATRWHQFKTEPANRTEVSALIFCDSQCSGSYDIWQQTFQTAWQRHPESQFAAIVGDLTDNGQSDWHWDKFFAAMGTIPEQHPLVPVMGNHECYGLDWKFCLPRRYLASFALPTNNSAKFQGSFYTFDYGPVHFIVLNTQELELHELLPGLLERQLHWLKQDTNRRHQPWQVVLMHKDILAYDEYQLGTQQKDGISDIGHAFMPVFDELGIDLVLTGHMHTYRSRGHIKDLQPADDGPFYVLSGPAGNRYYQVPDDRTYDRSAIYQPTPPHYLRLHATAQELTLTGCTTDGEHIETITLTK</sequence>
<evidence type="ECO:0000259" key="2">
    <source>
        <dbReference type="Pfam" id="PF00149"/>
    </source>
</evidence>
<organism evidence="4 5">
    <name type="scientific">Selenomonas ruminantium</name>
    <dbReference type="NCBI Taxonomy" id="971"/>
    <lineage>
        <taxon>Bacteria</taxon>
        <taxon>Bacillati</taxon>
        <taxon>Bacillota</taxon>
        <taxon>Negativicutes</taxon>
        <taxon>Selenomonadales</taxon>
        <taxon>Selenomonadaceae</taxon>
        <taxon>Selenomonas</taxon>
    </lineage>
</organism>
<dbReference type="Pfam" id="PF16656">
    <property type="entry name" value="Pur_ac_phosph_N"/>
    <property type="match status" value="1"/>
</dbReference>
<dbReference type="GO" id="GO:0003993">
    <property type="term" value="F:acid phosphatase activity"/>
    <property type="evidence" value="ECO:0007669"/>
    <property type="project" value="InterPro"/>
</dbReference>
<keyword evidence="1" id="KW-0732">Signal</keyword>
<evidence type="ECO:0000259" key="3">
    <source>
        <dbReference type="Pfam" id="PF16656"/>
    </source>
</evidence>
<dbReference type="EMBL" id="FOQK01000001">
    <property type="protein sequence ID" value="SFH63441.1"/>
    <property type="molecule type" value="Genomic_DNA"/>
</dbReference>
<dbReference type="PANTHER" id="PTHR45867">
    <property type="entry name" value="PURPLE ACID PHOSPHATASE"/>
    <property type="match status" value="1"/>
</dbReference>
<dbReference type="InterPro" id="IPR006311">
    <property type="entry name" value="TAT_signal"/>
</dbReference>
<dbReference type="SUPFAM" id="SSF49363">
    <property type="entry name" value="Purple acid phosphatase, N-terminal domain"/>
    <property type="match status" value="1"/>
</dbReference>
<dbReference type="Gene3D" id="2.60.40.380">
    <property type="entry name" value="Purple acid phosphatase-like, N-terminal"/>
    <property type="match status" value="1"/>
</dbReference>
<evidence type="ECO:0000256" key="1">
    <source>
        <dbReference type="ARBA" id="ARBA00022729"/>
    </source>
</evidence>
<dbReference type="InterPro" id="IPR008963">
    <property type="entry name" value="Purple_acid_Pase-like_N"/>
</dbReference>
<dbReference type="Gene3D" id="3.60.21.10">
    <property type="match status" value="1"/>
</dbReference>
<name>A0A1I3BNT6_SELRU</name>
<dbReference type="InterPro" id="IPR029052">
    <property type="entry name" value="Metallo-depent_PP-like"/>
</dbReference>
<evidence type="ECO:0000313" key="4">
    <source>
        <dbReference type="EMBL" id="SFH63441.1"/>
    </source>
</evidence>
<gene>
    <name evidence="4" type="ORF">SAMN04487861_10187</name>
</gene>
<protein>
    <submittedName>
        <fullName evidence="4">3',5'-cyclic AMP phosphodiesterase CpdA</fullName>
    </submittedName>
</protein>
<dbReference type="InterPro" id="IPR015914">
    <property type="entry name" value="PAPs_N"/>
</dbReference>
<dbReference type="OrthoDB" id="9809781at2"/>
<reference evidence="4 5" key="1">
    <citation type="submission" date="2016-10" db="EMBL/GenBank/DDBJ databases">
        <authorList>
            <person name="de Groot N.N."/>
        </authorList>
    </citation>
    <scope>NUCLEOTIDE SEQUENCE [LARGE SCALE GENOMIC DNA]</scope>
    <source>
        <strain evidence="4 5">Z108</strain>
    </source>
</reference>
<dbReference type="SUPFAM" id="SSF56300">
    <property type="entry name" value="Metallo-dependent phosphatases"/>
    <property type="match status" value="1"/>
</dbReference>
<proteinExistence type="predicted"/>
<dbReference type="Pfam" id="PF00149">
    <property type="entry name" value="Metallophos"/>
    <property type="match status" value="1"/>
</dbReference>
<dbReference type="GO" id="GO:0046872">
    <property type="term" value="F:metal ion binding"/>
    <property type="evidence" value="ECO:0007669"/>
    <property type="project" value="InterPro"/>
</dbReference>
<dbReference type="PROSITE" id="PS51318">
    <property type="entry name" value="TAT"/>
    <property type="match status" value="1"/>
</dbReference>
<feature type="domain" description="Purple acid phosphatase N-terminal" evidence="3">
    <location>
        <begin position="49"/>
        <end position="133"/>
    </location>
</feature>
<dbReference type="Proteomes" id="UP000183639">
    <property type="component" value="Unassembled WGS sequence"/>
</dbReference>
<evidence type="ECO:0000313" key="5">
    <source>
        <dbReference type="Proteomes" id="UP000183639"/>
    </source>
</evidence>
<accession>A0A1I3BNT6</accession>
<dbReference type="PANTHER" id="PTHR45867:SF3">
    <property type="entry name" value="ACID PHOSPHATASE TYPE 7"/>
    <property type="match status" value="1"/>
</dbReference>
<feature type="domain" description="Calcineurin-like phosphoesterase" evidence="2">
    <location>
        <begin position="148"/>
        <end position="345"/>
    </location>
</feature>